<keyword evidence="3" id="KW-1185">Reference proteome</keyword>
<dbReference type="SUPFAM" id="SSF53335">
    <property type="entry name" value="S-adenosyl-L-methionine-dependent methyltransferases"/>
    <property type="match status" value="1"/>
</dbReference>
<dbReference type="GO" id="GO:0008757">
    <property type="term" value="F:S-adenosylmethionine-dependent methyltransferase activity"/>
    <property type="evidence" value="ECO:0007669"/>
    <property type="project" value="InterPro"/>
</dbReference>
<dbReference type="Pfam" id="PF08241">
    <property type="entry name" value="Methyltransf_11"/>
    <property type="match status" value="1"/>
</dbReference>
<comment type="caution">
    <text evidence="2">The sequence shown here is derived from an EMBL/GenBank/DDBJ whole genome shotgun (WGS) entry which is preliminary data.</text>
</comment>
<evidence type="ECO:0000259" key="1">
    <source>
        <dbReference type="Pfam" id="PF08241"/>
    </source>
</evidence>
<proteinExistence type="predicted"/>
<name>A0A3N1NVI9_9GAMM</name>
<dbReference type="InterPro" id="IPR029063">
    <property type="entry name" value="SAM-dependent_MTases_sf"/>
</dbReference>
<sequence>MTSDKFLSRVRAWRRQRFGVPPADQSAREMAAWFGTPLGQAMLAAEKLTLEGALQDLFGYHLLQIGVDPALDMTGSSRITHRVTIAFRDAGAGSLSSLIADPRQLPLPSGSVDLVVLHHALDFSPTPHQLLREAQRVLIPRGCLVVVGFNPWSGFGLTRHVARLFSRHALWRHQPLRLGRLLDWLQLLDLEPDRVQRGFYRPAVQHPGALRRLQWCDQWGKRLHLPGGAFYQVLACKELGGAVPVKPAWERRPSSLPGLGAQPMRKDQKY</sequence>
<keyword evidence="2" id="KW-0489">Methyltransferase</keyword>
<dbReference type="EMBL" id="RJUK01000001">
    <property type="protein sequence ID" value="ROQ20205.1"/>
    <property type="molecule type" value="Genomic_DNA"/>
</dbReference>
<keyword evidence="2" id="KW-0808">Transferase</keyword>
<accession>A0A3N1NVI9</accession>
<dbReference type="Proteomes" id="UP000273643">
    <property type="component" value="Unassembled WGS sequence"/>
</dbReference>
<dbReference type="GO" id="GO:0032259">
    <property type="term" value="P:methylation"/>
    <property type="evidence" value="ECO:0007669"/>
    <property type="project" value="UniProtKB-KW"/>
</dbReference>
<dbReference type="Gene3D" id="3.40.50.150">
    <property type="entry name" value="Vaccinia Virus protein VP39"/>
    <property type="match status" value="1"/>
</dbReference>
<protein>
    <submittedName>
        <fullName evidence="2">Methyltransferase family protein</fullName>
    </submittedName>
</protein>
<evidence type="ECO:0000313" key="2">
    <source>
        <dbReference type="EMBL" id="ROQ20205.1"/>
    </source>
</evidence>
<feature type="domain" description="Methyltransferase type 11" evidence="1">
    <location>
        <begin position="90"/>
        <end position="146"/>
    </location>
</feature>
<dbReference type="RefSeq" id="WP_170162847.1">
    <property type="nucleotide sequence ID" value="NZ_RJUK01000001.1"/>
</dbReference>
<evidence type="ECO:0000313" key="3">
    <source>
        <dbReference type="Proteomes" id="UP000273643"/>
    </source>
</evidence>
<dbReference type="InterPro" id="IPR013216">
    <property type="entry name" value="Methyltransf_11"/>
</dbReference>
<organism evidence="2 3">
    <name type="scientific">Marinimicrobium koreense</name>
    <dbReference type="NCBI Taxonomy" id="306545"/>
    <lineage>
        <taxon>Bacteria</taxon>
        <taxon>Pseudomonadati</taxon>
        <taxon>Pseudomonadota</taxon>
        <taxon>Gammaproteobacteria</taxon>
        <taxon>Cellvibrionales</taxon>
        <taxon>Cellvibrionaceae</taxon>
        <taxon>Marinimicrobium</taxon>
    </lineage>
</organism>
<gene>
    <name evidence="2" type="ORF">EDC38_0804</name>
</gene>
<reference evidence="2 3" key="1">
    <citation type="submission" date="2018-11" db="EMBL/GenBank/DDBJ databases">
        <title>Genomic Encyclopedia of Type Strains, Phase IV (KMG-IV): sequencing the most valuable type-strain genomes for metagenomic binning, comparative biology and taxonomic classification.</title>
        <authorList>
            <person name="Goeker M."/>
        </authorList>
    </citation>
    <scope>NUCLEOTIDE SEQUENCE [LARGE SCALE GENOMIC DNA]</scope>
    <source>
        <strain evidence="2 3">DSM 16974</strain>
    </source>
</reference>
<dbReference type="AlphaFoldDB" id="A0A3N1NVI9"/>